<dbReference type="STRING" id="1173027.Mic7113_3270"/>
<evidence type="ECO:0000313" key="3">
    <source>
        <dbReference type="Proteomes" id="UP000010471"/>
    </source>
</evidence>
<feature type="transmembrane region" description="Helical" evidence="1">
    <location>
        <begin position="7"/>
        <end position="28"/>
    </location>
</feature>
<keyword evidence="1" id="KW-1133">Transmembrane helix</keyword>
<feature type="transmembrane region" description="Helical" evidence="1">
    <location>
        <begin position="103"/>
        <end position="121"/>
    </location>
</feature>
<gene>
    <name evidence="2" type="ORF">Mic7113_3270</name>
</gene>
<dbReference type="AlphaFoldDB" id="K9WFK9"/>
<name>K9WFK9_9CYAN</name>
<keyword evidence="1" id="KW-0472">Membrane</keyword>
<proteinExistence type="predicted"/>
<dbReference type="KEGG" id="mic:Mic7113_3270"/>
<reference evidence="2 3" key="1">
    <citation type="submission" date="2012-06" db="EMBL/GenBank/DDBJ databases">
        <title>Finished chromosome of genome of Microcoleus sp. PCC 7113.</title>
        <authorList>
            <consortium name="US DOE Joint Genome Institute"/>
            <person name="Gugger M."/>
            <person name="Coursin T."/>
            <person name="Rippka R."/>
            <person name="Tandeau De Marsac N."/>
            <person name="Huntemann M."/>
            <person name="Wei C.-L."/>
            <person name="Han J."/>
            <person name="Detter J.C."/>
            <person name="Han C."/>
            <person name="Tapia R."/>
            <person name="Chen A."/>
            <person name="Kyrpides N."/>
            <person name="Mavromatis K."/>
            <person name="Markowitz V."/>
            <person name="Szeto E."/>
            <person name="Ivanova N."/>
            <person name="Pagani I."/>
            <person name="Pati A."/>
            <person name="Goodwin L."/>
            <person name="Nordberg H.P."/>
            <person name="Cantor M.N."/>
            <person name="Hua S.X."/>
            <person name="Woyke T."/>
            <person name="Kerfeld C.A."/>
        </authorList>
    </citation>
    <scope>NUCLEOTIDE SEQUENCE [LARGE SCALE GENOMIC DNA]</scope>
    <source>
        <strain evidence="2 3">PCC 7113</strain>
    </source>
</reference>
<dbReference type="HOGENOM" id="CLU_1238480_0_0_3"/>
<feature type="transmembrane region" description="Helical" evidence="1">
    <location>
        <begin position="142"/>
        <end position="161"/>
    </location>
</feature>
<sequence length="221" mass="24598">MYKYRAILKRVGIVLIAVGILDIAYWIYCISQGQSYSSIFNIPAVVAGVFLFRGSLRAVPLVTWVAAFMLSNLVSDFILLPFLKPAELWAIEFRLDAIALCRSLLLTIILIALHCWIYTQLRAAPVVSASVRSGHSASTPKLAFILGVALVVLPVGMMHFIRGGATGAKAVEVARTQYGEGYKYHLTGMGWYWPNEVHASLTAYNEHEIKPVQVQWKQRSK</sequence>
<keyword evidence="1" id="KW-0812">Transmembrane</keyword>
<keyword evidence="3" id="KW-1185">Reference proteome</keyword>
<dbReference type="eggNOG" id="ENOG5030WR0">
    <property type="taxonomic scope" value="Bacteria"/>
</dbReference>
<evidence type="ECO:0000256" key="1">
    <source>
        <dbReference type="SAM" id="Phobius"/>
    </source>
</evidence>
<accession>K9WFK9</accession>
<dbReference type="OrthoDB" id="460792at2"/>
<feature type="transmembrane region" description="Helical" evidence="1">
    <location>
        <begin position="59"/>
        <end position="83"/>
    </location>
</feature>
<dbReference type="EMBL" id="CP003630">
    <property type="protein sequence ID" value="AFZ19008.1"/>
    <property type="molecule type" value="Genomic_DNA"/>
</dbReference>
<protein>
    <submittedName>
        <fullName evidence="2">Uncharacterized protein</fullName>
    </submittedName>
</protein>
<feature type="transmembrane region" description="Helical" evidence="1">
    <location>
        <begin position="34"/>
        <end position="52"/>
    </location>
</feature>
<dbReference type="Proteomes" id="UP000010471">
    <property type="component" value="Chromosome"/>
</dbReference>
<dbReference type="RefSeq" id="WP_015183152.1">
    <property type="nucleotide sequence ID" value="NC_019738.1"/>
</dbReference>
<evidence type="ECO:0000313" key="2">
    <source>
        <dbReference type="EMBL" id="AFZ19008.1"/>
    </source>
</evidence>
<organism evidence="2 3">
    <name type="scientific">Allocoleopsis franciscana PCC 7113</name>
    <dbReference type="NCBI Taxonomy" id="1173027"/>
    <lineage>
        <taxon>Bacteria</taxon>
        <taxon>Bacillati</taxon>
        <taxon>Cyanobacteriota</taxon>
        <taxon>Cyanophyceae</taxon>
        <taxon>Coleofasciculales</taxon>
        <taxon>Coleofasciculaceae</taxon>
        <taxon>Allocoleopsis</taxon>
        <taxon>Allocoleopsis franciscana</taxon>
    </lineage>
</organism>